<dbReference type="Pfam" id="PF01734">
    <property type="entry name" value="Patatin"/>
    <property type="match status" value="1"/>
</dbReference>
<keyword evidence="2 4" id="KW-0442">Lipid degradation</keyword>
<dbReference type="RefSeq" id="WP_013237060.1">
    <property type="nucleotide sequence ID" value="NC_014328.1"/>
</dbReference>
<dbReference type="PANTHER" id="PTHR14226:SF57">
    <property type="entry name" value="BLR7027 PROTEIN"/>
    <property type="match status" value="1"/>
</dbReference>
<feature type="domain" description="PNPLA" evidence="5">
    <location>
        <begin position="7"/>
        <end position="198"/>
    </location>
</feature>
<keyword evidence="1 4" id="KW-0378">Hydrolase</keyword>
<evidence type="ECO:0000313" key="8">
    <source>
        <dbReference type="Proteomes" id="UP000001656"/>
    </source>
</evidence>
<dbReference type="KEGG" id="clj:CLJU_c03780"/>
<evidence type="ECO:0000313" key="6">
    <source>
        <dbReference type="EMBL" id="ADK13460.1"/>
    </source>
</evidence>
<dbReference type="PANTHER" id="PTHR14226">
    <property type="entry name" value="NEUROPATHY TARGET ESTERASE/SWISS CHEESE D.MELANOGASTER"/>
    <property type="match status" value="1"/>
</dbReference>
<dbReference type="CDD" id="cd07209">
    <property type="entry name" value="Pat_hypo_Ecoli_Z1214_like"/>
    <property type="match status" value="1"/>
</dbReference>
<dbReference type="InterPro" id="IPR016035">
    <property type="entry name" value="Acyl_Trfase/lysoPLipase"/>
</dbReference>
<feature type="short sequence motif" description="GXSXG" evidence="4">
    <location>
        <begin position="40"/>
        <end position="44"/>
    </location>
</feature>
<reference evidence="6 8" key="2">
    <citation type="journal article" date="2010" name="Proc. Natl. Acad. Sci. U.S.A.">
        <title>Clostridium ljungdahlii represents a microbial production platform based on syngas.</title>
        <authorList>
            <person name="Kopke M."/>
            <person name="Held C."/>
            <person name="Hujer S."/>
            <person name="Liesegang H."/>
            <person name="Wiezer A."/>
            <person name="Wollherr A."/>
            <person name="Ehrenreich A."/>
            <person name="Liebl W."/>
            <person name="Gottschalk G."/>
            <person name="Durre P."/>
        </authorList>
    </citation>
    <scope>NUCLEOTIDE SEQUENCE [LARGE SCALE GENOMIC DNA]</scope>
    <source>
        <strain evidence="8">ATCC 55383 / DSM 13528 / PETC</strain>
        <strain evidence="6">DSM 13528</strain>
    </source>
</reference>
<reference evidence="7 9" key="3">
    <citation type="journal article" date="2016" name="Biotechnol. Bioeng.">
        <title>Traits of selected Clostridium strains for syngas fermentation to ethanol.</title>
        <authorList>
            <person name="Martin M.E."/>
            <person name="Richter H."/>
            <person name="Saha S."/>
            <person name="Angenent L.T."/>
        </authorList>
    </citation>
    <scope>NUCLEOTIDE SEQUENCE [LARGE SCALE GENOMIC DNA]</scope>
    <source>
        <strain evidence="7 9">PETC</strain>
    </source>
</reference>
<feature type="active site" description="Nucleophile" evidence="4">
    <location>
        <position position="42"/>
    </location>
</feature>
<keyword evidence="3 4" id="KW-0443">Lipid metabolism</keyword>
<dbReference type="SUPFAM" id="SSF52151">
    <property type="entry name" value="FabD/lysophospholipase-like"/>
    <property type="match status" value="1"/>
</dbReference>
<gene>
    <name evidence="6" type="ordered locus">CLJU_c03780</name>
    <name evidence="7" type="ORF">WX45_02320</name>
</gene>
<dbReference type="AlphaFoldDB" id="D8GLR4"/>
<feature type="short sequence motif" description="DGA/G" evidence="4">
    <location>
        <begin position="185"/>
        <end position="187"/>
    </location>
</feature>
<dbReference type="Gene3D" id="3.40.1090.10">
    <property type="entry name" value="Cytosolic phospholipase A2 catalytic domain"/>
    <property type="match status" value="2"/>
</dbReference>
<evidence type="ECO:0000313" key="9">
    <source>
        <dbReference type="Proteomes" id="UP000077020"/>
    </source>
</evidence>
<evidence type="ECO:0000256" key="1">
    <source>
        <dbReference type="ARBA" id="ARBA00022801"/>
    </source>
</evidence>
<evidence type="ECO:0000256" key="4">
    <source>
        <dbReference type="PROSITE-ProRule" id="PRU01161"/>
    </source>
</evidence>
<sequence>MYKGIGLVLTGGGGKGAYHIGVWKALREYGIDKNITAISGTSVGILNGILFAQGNYNVAETVWKNISKDKILKLDMKKIILKLLEIGLIKGEMAALTIIFREFYGNGIFSREGLVKIIDDNINLGYISNCYLDIFAAAYNINTLKIDYLKINGKDDKTIKKILLASSALPIIFDNEEIDGQYYIDGGVKDNVPIKPLYDRGIRNFIVVHLARNSLYNSGSFKDANIIEIVPSNSQGDLLTGTLDFSKESAERRIGQGYNDTIKILKPMYEMGIVQSKIGIQLQKFKKDEVNFTYEMVNLFDKREKIKDELNKLLKNH</sequence>
<dbReference type="Proteomes" id="UP000001656">
    <property type="component" value="Chromosome"/>
</dbReference>
<dbReference type="STRING" id="748727.CLJU_c03780"/>
<protein>
    <submittedName>
        <fullName evidence="6">Putative patatin-like phospholipase</fullName>
    </submittedName>
</protein>
<dbReference type="Proteomes" id="UP000077020">
    <property type="component" value="Unassembled WGS sequence"/>
</dbReference>
<feature type="active site" description="Proton acceptor" evidence="4">
    <location>
        <position position="185"/>
    </location>
</feature>
<dbReference type="PATRIC" id="fig|748727.19.peg.2048"/>
<evidence type="ECO:0000256" key="3">
    <source>
        <dbReference type="ARBA" id="ARBA00023098"/>
    </source>
</evidence>
<keyword evidence="9" id="KW-1185">Reference proteome</keyword>
<feature type="short sequence motif" description="GXGXXG" evidence="4">
    <location>
        <begin position="11"/>
        <end position="16"/>
    </location>
</feature>
<organism evidence="6 8">
    <name type="scientific">Clostridium ljungdahlii (strain ATCC 55383 / DSM 13528 / PETC)</name>
    <dbReference type="NCBI Taxonomy" id="748727"/>
    <lineage>
        <taxon>Bacteria</taxon>
        <taxon>Bacillati</taxon>
        <taxon>Bacillota</taxon>
        <taxon>Clostridia</taxon>
        <taxon>Eubacteriales</taxon>
        <taxon>Clostridiaceae</taxon>
        <taxon>Clostridium</taxon>
    </lineage>
</organism>
<name>D8GLR4_CLOLD</name>
<reference evidence="6" key="1">
    <citation type="submission" date="2009-07" db="EMBL/GenBank/DDBJ databases">
        <authorList>
            <person name="Koepke M."/>
            <person name="Hujer S."/>
            <person name="Held C."/>
            <person name="Wiezer A."/>
            <person name="Liesegang H."/>
            <person name="Ehrenreich A."/>
            <person name="Gottschalk G."/>
            <person name="Duerre P."/>
        </authorList>
    </citation>
    <scope>NUCLEOTIDE SEQUENCE</scope>
    <source>
        <strain evidence="6">DSM 13528</strain>
    </source>
</reference>
<dbReference type="GO" id="GO:0016787">
    <property type="term" value="F:hydrolase activity"/>
    <property type="evidence" value="ECO:0007669"/>
    <property type="project" value="UniProtKB-UniRule"/>
</dbReference>
<dbReference type="InterPro" id="IPR050301">
    <property type="entry name" value="NTE"/>
</dbReference>
<accession>D8GLR4</accession>
<dbReference type="HOGENOM" id="CLU_034454_0_0_9"/>
<dbReference type="eggNOG" id="COG1752">
    <property type="taxonomic scope" value="Bacteria"/>
</dbReference>
<evidence type="ECO:0000256" key="2">
    <source>
        <dbReference type="ARBA" id="ARBA00022963"/>
    </source>
</evidence>
<dbReference type="EMBL" id="LITS01000002">
    <property type="protein sequence ID" value="OAA89079.1"/>
    <property type="molecule type" value="Genomic_DNA"/>
</dbReference>
<dbReference type="EMBL" id="CP001666">
    <property type="protein sequence ID" value="ADK13460.1"/>
    <property type="molecule type" value="Genomic_DNA"/>
</dbReference>
<dbReference type="GO" id="GO:0016042">
    <property type="term" value="P:lipid catabolic process"/>
    <property type="evidence" value="ECO:0007669"/>
    <property type="project" value="UniProtKB-UniRule"/>
</dbReference>
<dbReference type="InterPro" id="IPR002641">
    <property type="entry name" value="PNPLA_dom"/>
</dbReference>
<evidence type="ECO:0000259" key="5">
    <source>
        <dbReference type="PROSITE" id="PS51635"/>
    </source>
</evidence>
<evidence type="ECO:0000313" key="7">
    <source>
        <dbReference type="EMBL" id="OAA89079.1"/>
    </source>
</evidence>
<dbReference type="PROSITE" id="PS51635">
    <property type="entry name" value="PNPLA"/>
    <property type="match status" value="1"/>
</dbReference>
<proteinExistence type="predicted"/>